<feature type="region of interest" description="Disordered" evidence="6">
    <location>
        <begin position="1"/>
        <end position="38"/>
    </location>
</feature>
<sequence length="330" mass="37530">MSVFKKRRLTAWNKKKNRQVPAESAQEPDPADAAQEPHEAEYEIIPPVPLKGEVPTFFHIGRWAKECLITGYRIGVWHIDCTTRVKEELSMYSFGSAKPDFQTITGGVGFKEKLGLLTMSQAWLTNEFFSSIGLQKRTDSIGGEAILRALYNRAETAYKIDLLCGVERSPVRIEVIAPIVHVKKIMGYALWQPAENFMLAYRTAFDFEEKSFEKHAFGVGYNNRSTELALKFEDFQDLRGSIFQRLSDQWAIAVKASLSQWENVEYSIGCQCMVNDSALIKAKITSQGYLAFVYQQSFTDSVRIMYHFGLSLDDPIKSNHKFGISWSINC</sequence>
<evidence type="ECO:0000313" key="8">
    <source>
        <dbReference type="Proteomes" id="UP000009192"/>
    </source>
</evidence>
<evidence type="ECO:0000256" key="4">
    <source>
        <dbReference type="ARBA" id="ARBA00022787"/>
    </source>
</evidence>
<evidence type="ECO:0000256" key="3">
    <source>
        <dbReference type="ARBA" id="ARBA00022452"/>
    </source>
</evidence>
<dbReference type="PANTHER" id="PTHR11743:SF70">
    <property type="entry name" value="GH26960P-RELATED"/>
    <property type="match status" value="1"/>
</dbReference>
<name>B4KKM2_DROMO</name>
<reference evidence="7 8" key="1">
    <citation type="journal article" date="2007" name="Nature">
        <title>Evolution of genes and genomes on the Drosophila phylogeny.</title>
        <authorList>
            <consortium name="Drosophila 12 Genomes Consortium"/>
            <person name="Clark A.G."/>
            <person name="Eisen M.B."/>
            <person name="Smith D.R."/>
            <person name="Bergman C.M."/>
            <person name="Oliver B."/>
            <person name="Markow T.A."/>
            <person name="Kaufman T.C."/>
            <person name="Kellis M."/>
            <person name="Gelbart W."/>
            <person name="Iyer V.N."/>
            <person name="Pollard D.A."/>
            <person name="Sackton T.B."/>
            <person name="Larracuente A.M."/>
            <person name="Singh N.D."/>
            <person name="Abad J.P."/>
            <person name="Abt D.N."/>
            <person name="Adryan B."/>
            <person name="Aguade M."/>
            <person name="Akashi H."/>
            <person name="Anderson W.W."/>
            <person name="Aquadro C.F."/>
            <person name="Ardell D.H."/>
            <person name="Arguello R."/>
            <person name="Artieri C.G."/>
            <person name="Barbash D.A."/>
            <person name="Barker D."/>
            <person name="Barsanti P."/>
            <person name="Batterham P."/>
            <person name="Batzoglou S."/>
            <person name="Begun D."/>
            <person name="Bhutkar A."/>
            <person name="Blanco E."/>
            <person name="Bosak S.A."/>
            <person name="Bradley R.K."/>
            <person name="Brand A.D."/>
            <person name="Brent M.R."/>
            <person name="Brooks A.N."/>
            <person name="Brown R.H."/>
            <person name="Butlin R.K."/>
            <person name="Caggese C."/>
            <person name="Calvi B.R."/>
            <person name="Bernardo de Carvalho A."/>
            <person name="Caspi A."/>
            <person name="Castrezana S."/>
            <person name="Celniker S.E."/>
            <person name="Chang J.L."/>
            <person name="Chapple C."/>
            <person name="Chatterji S."/>
            <person name="Chinwalla A."/>
            <person name="Civetta A."/>
            <person name="Clifton S.W."/>
            <person name="Comeron J.M."/>
            <person name="Costello J.C."/>
            <person name="Coyne J.A."/>
            <person name="Daub J."/>
            <person name="David R.G."/>
            <person name="Delcher A.L."/>
            <person name="Delehaunty K."/>
            <person name="Do C.B."/>
            <person name="Ebling H."/>
            <person name="Edwards K."/>
            <person name="Eickbush T."/>
            <person name="Evans J.D."/>
            <person name="Filipski A."/>
            <person name="Findeiss S."/>
            <person name="Freyhult E."/>
            <person name="Fulton L."/>
            <person name="Fulton R."/>
            <person name="Garcia A.C."/>
            <person name="Gardiner A."/>
            <person name="Garfield D.A."/>
            <person name="Garvin B.E."/>
            <person name="Gibson G."/>
            <person name="Gilbert D."/>
            <person name="Gnerre S."/>
            <person name="Godfrey J."/>
            <person name="Good R."/>
            <person name="Gotea V."/>
            <person name="Gravely B."/>
            <person name="Greenberg A.J."/>
            <person name="Griffiths-Jones S."/>
            <person name="Gross S."/>
            <person name="Guigo R."/>
            <person name="Gustafson E.A."/>
            <person name="Haerty W."/>
            <person name="Hahn M.W."/>
            <person name="Halligan D.L."/>
            <person name="Halpern A.L."/>
            <person name="Halter G.M."/>
            <person name="Han M.V."/>
            <person name="Heger A."/>
            <person name="Hillier L."/>
            <person name="Hinrichs A.S."/>
            <person name="Holmes I."/>
            <person name="Hoskins R.A."/>
            <person name="Hubisz M.J."/>
            <person name="Hultmark D."/>
            <person name="Huntley M.A."/>
            <person name="Jaffe D.B."/>
            <person name="Jagadeeshan S."/>
            <person name="Jeck W.R."/>
            <person name="Johnson J."/>
            <person name="Jones C.D."/>
            <person name="Jordan W.C."/>
            <person name="Karpen G.H."/>
            <person name="Kataoka E."/>
            <person name="Keightley P.D."/>
            <person name="Kheradpour P."/>
            <person name="Kirkness E.F."/>
            <person name="Koerich L.B."/>
            <person name="Kristiansen K."/>
            <person name="Kudrna D."/>
            <person name="Kulathinal R.J."/>
            <person name="Kumar S."/>
            <person name="Kwok R."/>
            <person name="Lander E."/>
            <person name="Langley C.H."/>
            <person name="Lapoint R."/>
            <person name="Lazzaro B.P."/>
            <person name="Lee S.J."/>
            <person name="Levesque L."/>
            <person name="Li R."/>
            <person name="Lin C.F."/>
            <person name="Lin M.F."/>
            <person name="Lindblad-Toh K."/>
            <person name="Llopart A."/>
            <person name="Long M."/>
            <person name="Low L."/>
            <person name="Lozovsky E."/>
            <person name="Lu J."/>
            <person name="Luo M."/>
            <person name="Machado C.A."/>
            <person name="Makalowski W."/>
            <person name="Marzo M."/>
            <person name="Matsuda M."/>
            <person name="Matzkin L."/>
            <person name="McAllister B."/>
            <person name="McBride C.S."/>
            <person name="McKernan B."/>
            <person name="McKernan K."/>
            <person name="Mendez-Lago M."/>
            <person name="Minx P."/>
            <person name="Mollenhauer M.U."/>
            <person name="Montooth K."/>
            <person name="Mount S.M."/>
            <person name="Mu X."/>
            <person name="Myers E."/>
            <person name="Negre B."/>
            <person name="Newfeld S."/>
            <person name="Nielsen R."/>
            <person name="Noor M.A."/>
            <person name="O'Grady P."/>
            <person name="Pachter L."/>
            <person name="Papaceit M."/>
            <person name="Parisi M.J."/>
            <person name="Parisi M."/>
            <person name="Parts L."/>
            <person name="Pedersen J.S."/>
            <person name="Pesole G."/>
            <person name="Phillippy A.M."/>
            <person name="Ponting C.P."/>
            <person name="Pop M."/>
            <person name="Porcelli D."/>
            <person name="Powell J.R."/>
            <person name="Prohaska S."/>
            <person name="Pruitt K."/>
            <person name="Puig M."/>
            <person name="Quesneville H."/>
            <person name="Ram K.R."/>
            <person name="Rand D."/>
            <person name="Rasmussen M.D."/>
            <person name="Reed L.K."/>
            <person name="Reenan R."/>
            <person name="Reily A."/>
            <person name="Remington K.A."/>
            <person name="Rieger T.T."/>
            <person name="Ritchie M.G."/>
            <person name="Robin C."/>
            <person name="Rogers Y.H."/>
            <person name="Rohde C."/>
            <person name="Rozas J."/>
            <person name="Rubenfield M.J."/>
            <person name="Ruiz A."/>
            <person name="Russo S."/>
            <person name="Salzberg S.L."/>
            <person name="Sanchez-Gracia A."/>
            <person name="Saranga D.J."/>
            <person name="Sato H."/>
            <person name="Schaeffer S.W."/>
            <person name="Schatz M.C."/>
            <person name="Schlenke T."/>
            <person name="Schwartz R."/>
            <person name="Segarra C."/>
            <person name="Singh R.S."/>
            <person name="Sirot L."/>
            <person name="Sirota M."/>
            <person name="Sisneros N.B."/>
            <person name="Smith C.D."/>
            <person name="Smith T.F."/>
            <person name="Spieth J."/>
            <person name="Stage D.E."/>
            <person name="Stark A."/>
            <person name="Stephan W."/>
            <person name="Strausberg R.L."/>
            <person name="Strempel S."/>
            <person name="Sturgill D."/>
            <person name="Sutton G."/>
            <person name="Sutton G.G."/>
            <person name="Tao W."/>
            <person name="Teichmann S."/>
            <person name="Tobari Y.N."/>
            <person name="Tomimura Y."/>
            <person name="Tsolas J.M."/>
            <person name="Valente V.L."/>
            <person name="Venter E."/>
            <person name="Venter J.C."/>
            <person name="Vicario S."/>
            <person name="Vieira F.G."/>
            <person name="Vilella A.J."/>
            <person name="Villasante A."/>
            <person name="Walenz B."/>
            <person name="Wang J."/>
            <person name="Wasserman M."/>
            <person name="Watts T."/>
            <person name="Wilson D."/>
            <person name="Wilson R.K."/>
            <person name="Wing R.A."/>
            <person name="Wolfner M.F."/>
            <person name="Wong A."/>
            <person name="Wong G.K."/>
            <person name="Wu C.I."/>
            <person name="Wu G."/>
            <person name="Yamamoto D."/>
            <person name="Yang H.P."/>
            <person name="Yang S.P."/>
            <person name="Yorke J.A."/>
            <person name="Yoshida K."/>
            <person name="Zdobnov E."/>
            <person name="Zhang P."/>
            <person name="Zhang Y."/>
            <person name="Zimin A.V."/>
            <person name="Baldwin J."/>
            <person name="Abdouelleil A."/>
            <person name="Abdulkadir J."/>
            <person name="Abebe A."/>
            <person name="Abera B."/>
            <person name="Abreu J."/>
            <person name="Acer S.C."/>
            <person name="Aftuck L."/>
            <person name="Alexander A."/>
            <person name="An P."/>
            <person name="Anderson E."/>
            <person name="Anderson S."/>
            <person name="Arachi H."/>
            <person name="Azer M."/>
            <person name="Bachantsang P."/>
            <person name="Barry A."/>
            <person name="Bayul T."/>
            <person name="Berlin A."/>
            <person name="Bessette D."/>
            <person name="Bloom T."/>
            <person name="Blye J."/>
            <person name="Boguslavskiy L."/>
            <person name="Bonnet C."/>
            <person name="Boukhgalter B."/>
            <person name="Bourzgui I."/>
            <person name="Brown A."/>
            <person name="Cahill P."/>
            <person name="Channer S."/>
            <person name="Cheshatsang Y."/>
            <person name="Chuda L."/>
            <person name="Citroen M."/>
            <person name="Collymore A."/>
            <person name="Cooke P."/>
            <person name="Costello M."/>
            <person name="D'Aco K."/>
            <person name="Daza R."/>
            <person name="De Haan G."/>
            <person name="DeGray S."/>
            <person name="DeMaso C."/>
            <person name="Dhargay N."/>
            <person name="Dooley K."/>
            <person name="Dooley E."/>
            <person name="Doricent M."/>
            <person name="Dorje P."/>
            <person name="Dorjee K."/>
            <person name="Dupes A."/>
            <person name="Elong R."/>
            <person name="Falk J."/>
            <person name="Farina A."/>
            <person name="Faro S."/>
            <person name="Ferguson D."/>
            <person name="Fisher S."/>
            <person name="Foley C.D."/>
            <person name="Franke A."/>
            <person name="Friedrich D."/>
            <person name="Gadbois L."/>
            <person name="Gearin G."/>
            <person name="Gearin C.R."/>
            <person name="Giannoukos G."/>
            <person name="Goode T."/>
            <person name="Graham J."/>
            <person name="Grandbois E."/>
            <person name="Grewal S."/>
            <person name="Gyaltsen K."/>
            <person name="Hafez N."/>
            <person name="Hagos B."/>
            <person name="Hall J."/>
            <person name="Henson C."/>
            <person name="Hollinger A."/>
            <person name="Honan T."/>
            <person name="Huard M.D."/>
            <person name="Hughes L."/>
            <person name="Hurhula B."/>
            <person name="Husby M.E."/>
            <person name="Kamat A."/>
            <person name="Kanga B."/>
            <person name="Kashin S."/>
            <person name="Khazanovich D."/>
            <person name="Kisner P."/>
            <person name="Lance K."/>
            <person name="Lara M."/>
            <person name="Lee W."/>
            <person name="Lennon N."/>
            <person name="Letendre F."/>
            <person name="LeVine R."/>
            <person name="Lipovsky A."/>
            <person name="Liu X."/>
            <person name="Liu J."/>
            <person name="Liu S."/>
            <person name="Lokyitsang T."/>
            <person name="Lokyitsang Y."/>
            <person name="Lubonja R."/>
            <person name="Lui A."/>
            <person name="MacDonald P."/>
            <person name="Magnisalis V."/>
            <person name="Maru K."/>
            <person name="Matthews C."/>
            <person name="McCusker W."/>
            <person name="McDonough S."/>
            <person name="Mehta T."/>
            <person name="Meldrim J."/>
            <person name="Meneus L."/>
            <person name="Mihai O."/>
            <person name="Mihalev A."/>
            <person name="Mihova T."/>
            <person name="Mittelman R."/>
            <person name="Mlenga V."/>
            <person name="Montmayeur A."/>
            <person name="Mulrain L."/>
            <person name="Navidi A."/>
            <person name="Naylor J."/>
            <person name="Negash T."/>
            <person name="Nguyen T."/>
            <person name="Nguyen N."/>
            <person name="Nicol R."/>
            <person name="Norbu C."/>
            <person name="Norbu N."/>
            <person name="Novod N."/>
            <person name="O'Neill B."/>
            <person name="Osman S."/>
            <person name="Markiewicz E."/>
            <person name="Oyono O.L."/>
            <person name="Patti C."/>
            <person name="Phunkhang P."/>
            <person name="Pierre F."/>
            <person name="Priest M."/>
            <person name="Raghuraman S."/>
            <person name="Rege F."/>
            <person name="Reyes R."/>
            <person name="Rise C."/>
            <person name="Rogov P."/>
            <person name="Ross K."/>
            <person name="Ryan E."/>
            <person name="Settipalli S."/>
            <person name="Shea T."/>
            <person name="Sherpa N."/>
            <person name="Shi L."/>
            <person name="Shih D."/>
            <person name="Sparrow T."/>
            <person name="Spaulding J."/>
            <person name="Stalker J."/>
            <person name="Stange-Thomann N."/>
            <person name="Stavropoulos S."/>
            <person name="Stone C."/>
            <person name="Strader C."/>
            <person name="Tesfaye S."/>
            <person name="Thomson T."/>
            <person name="Thoulutsang Y."/>
            <person name="Thoulutsang D."/>
            <person name="Topham K."/>
            <person name="Topping I."/>
            <person name="Tsamla T."/>
            <person name="Vassiliev H."/>
            <person name="Vo A."/>
            <person name="Wangchuk T."/>
            <person name="Wangdi T."/>
            <person name="Weiand M."/>
            <person name="Wilkinson J."/>
            <person name="Wilson A."/>
            <person name="Yadav S."/>
            <person name="Young G."/>
            <person name="Yu Q."/>
            <person name="Zembek L."/>
            <person name="Zhong D."/>
            <person name="Zimmer A."/>
            <person name="Zwirko Z."/>
            <person name="Jaffe D.B."/>
            <person name="Alvarez P."/>
            <person name="Brockman W."/>
            <person name="Butler J."/>
            <person name="Chin C."/>
            <person name="Gnerre S."/>
            <person name="Grabherr M."/>
            <person name="Kleber M."/>
            <person name="Mauceli E."/>
            <person name="MacCallum I."/>
        </authorList>
    </citation>
    <scope>NUCLEOTIDE SEQUENCE [LARGE SCALE GENOMIC DNA]</scope>
    <source>
        <strain evidence="8">Tucson 15081-1352.22</strain>
    </source>
</reference>
<dbReference type="Proteomes" id="UP000009192">
    <property type="component" value="Unassembled WGS sequence"/>
</dbReference>
<keyword evidence="3" id="KW-0472">Membrane</keyword>
<keyword evidence="5" id="KW-0406">Ion transport</keyword>
<organism evidence="7 8">
    <name type="scientific">Drosophila mojavensis</name>
    <name type="common">Fruit fly</name>
    <dbReference type="NCBI Taxonomy" id="7230"/>
    <lineage>
        <taxon>Eukaryota</taxon>
        <taxon>Metazoa</taxon>
        <taxon>Ecdysozoa</taxon>
        <taxon>Arthropoda</taxon>
        <taxon>Hexapoda</taxon>
        <taxon>Insecta</taxon>
        <taxon>Pterygota</taxon>
        <taxon>Neoptera</taxon>
        <taxon>Endopterygota</taxon>
        <taxon>Diptera</taxon>
        <taxon>Brachycera</taxon>
        <taxon>Muscomorpha</taxon>
        <taxon>Ephydroidea</taxon>
        <taxon>Drosophilidae</taxon>
        <taxon>Drosophila</taxon>
    </lineage>
</organism>
<evidence type="ECO:0000256" key="6">
    <source>
        <dbReference type="SAM" id="MobiDB-lite"/>
    </source>
</evidence>
<dbReference type="InterPro" id="IPR023614">
    <property type="entry name" value="Porin_dom_sf"/>
</dbReference>
<dbReference type="PhylomeDB" id="B4KKM2"/>
<dbReference type="Gene3D" id="2.40.160.10">
    <property type="entry name" value="Porin"/>
    <property type="match status" value="1"/>
</dbReference>
<keyword evidence="5" id="KW-0626">Porin</keyword>
<dbReference type="PANTHER" id="PTHR11743">
    <property type="entry name" value="VOLTAGE-DEPENDENT ANION-SELECTIVE CHANNEL"/>
    <property type="match status" value="1"/>
</dbReference>
<dbReference type="FunCoup" id="B4KKM2">
    <property type="interactions" value="1"/>
</dbReference>
<keyword evidence="3" id="KW-1134">Transmembrane beta strand</keyword>
<proteinExistence type="inferred from homology"/>
<dbReference type="GO" id="GO:0046930">
    <property type="term" value="C:pore complex"/>
    <property type="evidence" value="ECO:0007669"/>
    <property type="project" value="UniProtKB-KW"/>
</dbReference>
<dbReference type="AlphaFoldDB" id="B4KKM2"/>
<evidence type="ECO:0008006" key="9">
    <source>
        <dbReference type="Google" id="ProtNLM"/>
    </source>
</evidence>
<dbReference type="EMBL" id="CH933807">
    <property type="protein sequence ID" value="EDW12686.1"/>
    <property type="molecule type" value="Genomic_DNA"/>
</dbReference>
<comment type="similarity">
    <text evidence="2">Belongs to the eukaryotic mitochondrial porin family.</text>
</comment>
<dbReference type="InterPro" id="IPR027246">
    <property type="entry name" value="Porin_Euk/Tom40"/>
</dbReference>
<dbReference type="GO" id="GO:0015288">
    <property type="term" value="F:porin activity"/>
    <property type="evidence" value="ECO:0007669"/>
    <property type="project" value="UniProtKB-KW"/>
</dbReference>
<gene>
    <name evidence="7" type="primary">Dmoj\GI16915</name>
    <name evidence="7" type="ORF">Dmoj_GI16915</name>
</gene>
<dbReference type="GO" id="GO:0008308">
    <property type="term" value="F:voltage-gated monoatomic anion channel activity"/>
    <property type="evidence" value="ECO:0007669"/>
    <property type="project" value="InterPro"/>
</dbReference>
<dbReference type="OMA" id="PINGKHK"/>
<dbReference type="OrthoDB" id="7827681at2759"/>
<dbReference type="GO" id="GO:0005741">
    <property type="term" value="C:mitochondrial outer membrane"/>
    <property type="evidence" value="ECO:0007669"/>
    <property type="project" value="UniProtKB-SubCell"/>
</dbReference>
<keyword evidence="8" id="KW-1185">Reference proteome</keyword>
<feature type="compositionally biased region" description="Basic residues" evidence="6">
    <location>
        <begin position="1"/>
        <end position="18"/>
    </location>
</feature>
<dbReference type="InParanoid" id="B4KKM2"/>
<evidence type="ECO:0000256" key="2">
    <source>
        <dbReference type="ARBA" id="ARBA00007780"/>
    </source>
</evidence>
<keyword evidence="4" id="KW-0496">Mitochondrion</keyword>
<dbReference type="KEGG" id="dmo:Dmoj_GI16915"/>
<dbReference type="HOGENOM" id="CLU_840130_0_0_1"/>
<keyword evidence="3" id="KW-0812">Transmembrane</keyword>
<dbReference type="CDD" id="cd07306">
    <property type="entry name" value="Porin3_VDAC"/>
    <property type="match status" value="1"/>
</dbReference>
<keyword evidence="5" id="KW-0813">Transport</keyword>
<evidence type="ECO:0000313" key="7">
    <source>
        <dbReference type="EMBL" id="EDW12686.1"/>
    </source>
</evidence>
<dbReference type="Pfam" id="PF01459">
    <property type="entry name" value="Porin_3"/>
    <property type="match status" value="1"/>
</dbReference>
<evidence type="ECO:0000256" key="5">
    <source>
        <dbReference type="ARBA" id="ARBA00023114"/>
    </source>
</evidence>
<keyword evidence="4" id="KW-1000">Mitochondrion outer membrane</keyword>
<protein>
    <recommendedName>
        <fullName evidence="9">Voltage-dependent anion-selective channel protein 3</fullName>
    </recommendedName>
</protein>
<dbReference type="eggNOG" id="KOG3126">
    <property type="taxonomic scope" value="Eukaryota"/>
</dbReference>
<dbReference type="InterPro" id="IPR001925">
    <property type="entry name" value="Porin_Euk"/>
</dbReference>
<comment type="subcellular location">
    <subcellularLocation>
        <location evidence="1">Mitochondrion outer membrane</location>
    </subcellularLocation>
</comment>
<evidence type="ECO:0000256" key="1">
    <source>
        <dbReference type="ARBA" id="ARBA00004294"/>
    </source>
</evidence>
<accession>B4KKM2</accession>